<feature type="compositionally biased region" description="Polar residues" evidence="1">
    <location>
        <begin position="305"/>
        <end position="316"/>
    </location>
</feature>
<feature type="compositionally biased region" description="Polar residues" evidence="1">
    <location>
        <begin position="388"/>
        <end position="399"/>
    </location>
</feature>
<feature type="chain" id="PRO_5045588697" description="EGF-like domain-containing protein" evidence="2">
    <location>
        <begin position="16"/>
        <end position="606"/>
    </location>
</feature>
<feature type="compositionally biased region" description="Low complexity" evidence="1">
    <location>
        <begin position="446"/>
        <end position="482"/>
    </location>
</feature>
<feature type="compositionally biased region" description="Polar residues" evidence="1">
    <location>
        <begin position="414"/>
        <end position="436"/>
    </location>
</feature>
<feature type="signal peptide" evidence="2">
    <location>
        <begin position="1"/>
        <end position="15"/>
    </location>
</feature>
<feature type="domain" description="EGF-like" evidence="3">
    <location>
        <begin position="506"/>
        <end position="541"/>
    </location>
</feature>
<dbReference type="PANTHER" id="PTHR24047:SF32">
    <property type="entry name" value="FI01909P-RELATED"/>
    <property type="match status" value="1"/>
</dbReference>
<feature type="compositionally biased region" description="Polar residues" evidence="1">
    <location>
        <begin position="236"/>
        <end position="272"/>
    </location>
</feature>
<dbReference type="EMBL" id="OU963901">
    <property type="protein sequence ID" value="CAH2991513.1"/>
    <property type="molecule type" value="Genomic_DNA"/>
</dbReference>
<evidence type="ECO:0000259" key="3">
    <source>
        <dbReference type="SMART" id="SM00181"/>
    </source>
</evidence>
<dbReference type="PANTHER" id="PTHR24047">
    <property type="entry name" value="FI01909P-RELATED"/>
    <property type="match status" value="1"/>
</dbReference>
<dbReference type="Gene3D" id="2.10.25.10">
    <property type="entry name" value="Laminin"/>
    <property type="match status" value="4"/>
</dbReference>
<feature type="domain" description="EGF-like" evidence="3">
    <location>
        <begin position="154"/>
        <end position="185"/>
    </location>
</feature>
<evidence type="ECO:0000313" key="4">
    <source>
        <dbReference type="EMBL" id="CAH2991513.1"/>
    </source>
</evidence>
<gene>
    <name evidence="4" type="ORF">CHILSU_LOCUS10594</name>
</gene>
<feature type="domain" description="EGF-like" evidence="3">
    <location>
        <begin position="117"/>
        <end position="152"/>
    </location>
</feature>
<accession>A0ABN8LCU2</accession>
<keyword evidence="2" id="KW-0732">Signal</keyword>
<dbReference type="Proteomes" id="UP001153292">
    <property type="component" value="Chromosome 8"/>
</dbReference>
<feature type="region of interest" description="Disordered" evidence="1">
    <location>
        <begin position="217"/>
        <end position="355"/>
    </location>
</feature>
<feature type="compositionally biased region" description="Low complexity" evidence="1">
    <location>
        <begin position="323"/>
        <end position="344"/>
    </location>
</feature>
<dbReference type="SMART" id="SM00181">
    <property type="entry name" value="EGF"/>
    <property type="match status" value="4"/>
</dbReference>
<protein>
    <recommendedName>
        <fullName evidence="3">EGF-like domain-containing protein</fullName>
    </recommendedName>
</protein>
<dbReference type="InterPro" id="IPR000742">
    <property type="entry name" value="EGF"/>
</dbReference>
<proteinExistence type="predicted"/>
<sequence>MRALLSFALVACAYAYESFDTQSVKSGTKGGNSNYQYRGGDISRFYGANNTQYYGPGSINGAPQHNFEVGVCYVEVPTASIARDPAHVPAGNGSRSDLSRIRSCCKGYKRNPYNYRICDPVCTAECINSLCTAPDTCSCYPDHVRNLGGICVATCPIGCQNGHCSGGECLCKEGYKLDRDGKFCVPSCAAECDRIGNCTAPNTCECRQGISHPICQSSHQTPGRDQHPTPGPYQPQYGTNNNNPSYHYYQNNNNTHFPVPNQSSSLTTTQSPYGHRPLDQGQGQHQPNPGALPPQSGQRPHYSTYPITYNFTNTYNRPLYPDNQIAPNPSNPSASNNGQNPQNPVWNPYSQNTVRPNQDTVYAHYPSGQTVNISIPSQYPPIYPSNQISPNTNTNQGGVTSDYPVTPNYDHNYPSGNQGPHSMYPYNQNPQGSNHPQPGGFYIYNSTGSSIISTTTSTYPQRPGSYPYPSYPYPGQQNSPYGHQSQGINSFDQNSYQTQDLSFSPTCSGPCINGACAENNICKCYPGYVVDEDDTSGRRCLPHCPGGCPNGYCASPYSCACDEGYYKDISIKGRAPCIKRIRRSAAEEQPNNVADLLVFEIPENEN</sequence>
<reference evidence="4" key="1">
    <citation type="submission" date="2021-12" db="EMBL/GenBank/DDBJ databases">
        <authorList>
            <person name="King R."/>
        </authorList>
    </citation>
    <scope>NUCLEOTIDE SEQUENCE</scope>
</reference>
<evidence type="ECO:0000313" key="5">
    <source>
        <dbReference type="Proteomes" id="UP001153292"/>
    </source>
</evidence>
<feature type="region of interest" description="Disordered" evidence="1">
    <location>
        <begin position="382"/>
        <end position="491"/>
    </location>
</feature>
<organism evidence="4 5">
    <name type="scientific">Chilo suppressalis</name>
    <name type="common">Asiatic rice borer moth</name>
    <dbReference type="NCBI Taxonomy" id="168631"/>
    <lineage>
        <taxon>Eukaryota</taxon>
        <taxon>Metazoa</taxon>
        <taxon>Ecdysozoa</taxon>
        <taxon>Arthropoda</taxon>
        <taxon>Hexapoda</taxon>
        <taxon>Insecta</taxon>
        <taxon>Pterygota</taxon>
        <taxon>Neoptera</taxon>
        <taxon>Endopterygota</taxon>
        <taxon>Lepidoptera</taxon>
        <taxon>Glossata</taxon>
        <taxon>Ditrysia</taxon>
        <taxon>Pyraloidea</taxon>
        <taxon>Crambidae</taxon>
        <taxon>Crambinae</taxon>
        <taxon>Chilo</taxon>
    </lineage>
</organism>
<keyword evidence="5" id="KW-1185">Reference proteome</keyword>
<evidence type="ECO:0000256" key="1">
    <source>
        <dbReference type="SAM" id="MobiDB-lite"/>
    </source>
</evidence>
<name>A0ABN8LCU2_CHISP</name>
<feature type="domain" description="EGF-like" evidence="3">
    <location>
        <begin position="543"/>
        <end position="578"/>
    </location>
</feature>
<evidence type="ECO:0000256" key="2">
    <source>
        <dbReference type="SAM" id="SignalP"/>
    </source>
</evidence>
<dbReference type="InterPro" id="IPR053255">
    <property type="entry name" value="EGF-like_domain"/>
</dbReference>